<accession>A0AAJ2R6N0</accession>
<protein>
    <submittedName>
        <fullName evidence="1">Uncharacterized protein</fullName>
    </submittedName>
</protein>
<gene>
    <name evidence="1" type="ORF">SGN30_22645</name>
</gene>
<comment type="caution">
    <text evidence="1">The sequence shown here is derived from an EMBL/GenBank/DDBJ whole genome shotgun (WGS) entry which is preliminary data.</text>
</comment>
<name>A0AAJ2R6N0_DELAC</name>
<evidence type="ECO:0000313" key="1">
    <source>
        <dbReference type="EMBL" id="MDX4956223.1"/>
    </source>
</evidence>
<sequence>MTAGVWEIGPATALAQLQATAARSDLGTGNAHVRIYTELPADFLGARGPLQAEITLAKPGSATVVNGKLVLHVRDAAGAMVMATGVPRWADWHAADGALLAGGQVSDADHAGPWRILGGQTPEGDTSPLLYAGSLVQLGETELT</sequence>
<dbReference type="Proteomes" id="UP001287445">
    <property type="component" value="Unassembled WGS sequence"/>
</dbReference>
<dbReference type="AlphaFoldDB" id="A0AAJ2R6N0"/>
<organism evidence="1 2">
    <name type="scientific">Delftia acidovorans</name>
    <name type="common">Pseudomonas acidovorans</name>
    <name type="synonym">Comamonas acidovorans</name>
    <dbReference type="NCBI Taxonomy" id="80866"/>
    <lineage>
        <taxon>Bacteria</taxon>
        <taxon>Pseudomonadati</taxon>
        <taxon>Pseudomonadota</taxon>
        <taxon>Betaproteobacteria</taxon>
        <taxon>Burkholderiales</taxon>
        <taxon>Comamonadaceae</taxon>
        <taxon>Delftia</taxon>
    </lineage>
</organism>
<dbReference type="EMBL" id="JAWWMZ010000010">
    <property type="protein sequence ID" value="MDX4956223.1"/>
    <property type="molecule type" value="Genomic_DNA"/>
</dbReference>
<dbReference type="RefSeq" id="WP_319075629.1">
    <property type="nucleotide sequence ID" value="NZ_JAWWMZ010000010.1"/>
</dbReference>
<reference evidence="1" key="1">
    <citation type="submission" date="2023-11" db="EMBL/GenBank/DDBJ databases">
        <title>Identification and selenium tolerance of Delftia acidovorans R3-25.</title>
        <authorList>
            <person name="Zhang S."/>
            <person name="Liu Y."/>
            <person name="Guo Y."/>
        </authorList>
    </citation>
    <scope>NUCLEOTIDE SEQUENCE</scope>
    <source>
        <strain evidence="1">R3-25</strain>
    </source>
</reference>
<proteinExistence type="predicted"/>
<evidence type="ECO:0000313" key="2">
    <source>
        <dbReference type="Proteomes" id="UP001287445"/>
    </source>
</evidence>